<keyword evidence="4" id="KW-1185">Reference proteome</keyword>
<dbReference type="SUPFAM" id="SSF56112">
    <property type="entry name" value="Protein kinase-like (PK-like)"/>
    <property type="match status" value="1"/>
</dbReference>
<comment type="caution">
    <text evidence="3">The sequence shown here is derived from an EMBL/GenBank/DDBJ whole genome shotgun (WGS) entry which is preliminary data.</text>
</comment>
<dbReference type="AlphaFoldDB" id="A0A8H6W8U3"/>
<feature type="region of interest" description="Disordered" evidence="1">
    <location>
        <begin position="780"/>
        <end position="814"/>
    </location>
</feature>
<dbReference type="PANTHER" id="PTHR38248:SF2">
    <property type="entry name" value="FUNK1 11"/>
    <property type="match status" value="1"/>
</dbReference>
<dbReference type="OrthoDB" id="5592585at2759"/>
<keyword evidence="3" id="KW-0762">Sugar transport</keyword>
<accession>A0A8H6W8U3</accession>
<protein>
    <submittedName>
        <fullName evidence="3">Facilitated glucose transporter</fullName>
    </submittedName>
</protein>
<evidence type="ECO:0000313" key="3">
    <source>
        <dbReference type="EMBL" id="KAF7305928.1"/>
    </source>
</evidence>
<feature type="compositionally biased region" description="Basic and acidic residues" evidence="1">
    <location>
        <begin position="1"/>
        <end position="18"/>
    </location>
</feature>
<feature type="compositionally biased region" description="Basic and acidic residues" evidence="1">
    <location>
        <begin position="855"/>
        <end position="874"/>
    </location>
</feature>
<feature type="region of interest" description="Disordered" evidence="1">
    <location>
        <begin position="992"/>
        <end position="1019"/>
    </location>
</feature>
<sequence length="1019" mass="113042">MDPSQSERDGRDNDRDATEPDSELDTAVASQHTTPSLPVEANKAEPGGATALQTPQTPPNSPVPAVGPSPSTPRTFPPHGMSQFGTDPKVTLRSGHPLYRQMQEHTAQGLADFPDGTREFFDRWMDLGEGRSPPTIAELEKMLDGATAQFNDILEVLRLDPKGPESRLYIPLVRWFSALVVKFEDHERPEFACLADHQVPNLHPTDHLSKPDIVAARPGKKVSEARHRRWFLIPCAGENKKKDFLMIYAPNATVARRIAQFAIQDGKKDFLQLIANARRIMMEGLFCFVFVISIFETDARICRVDRSGCLVSDAFTYTKNPVVFAEFFWRLFKGLGNGRILGEDLTVSVPTRRELFDMTRVLADVLERTGGDDEVSKRRSLRIAENKTQESDPDPAFVNSRWVKVRIDNVVRRVLTIGYPIFRSTATYGRGTRVDAVILENPTEEEKRIYVLKDAWPQACRLSEVVFYQLIRDGVESSATAGELDALGGYAGLARLKGSYDLGDDEHLAAAGHRTVAAQRRDGVHPERERVHRRILTEELGVRLEELVSIKDVVQVLNEAVYGHFLAYKAGVVHRDVSAGNVLARFEPGRIGGFLHDFDYSSLTSVGKERLKTLFPHIKLSDLPKNQKDLTASRVPGGTFQFLAIDLLSAAADKREITHSVHHDLESFFWILVWIVLRQVTCAADEKTAQHLFDQNFDNLDNAAVVKSSWLARRFIEKKKIVPANEPLSDLIIALAEVFHYSHTAAHTAVTVPVYATHQMVLRCFEDALAKPGWPTKDMRPFEFGPIPTEQSPAVASKKRRQGSRFASPGATHYSSIWNDDTGSGYQSFSALAAPLAAPSQQEGESNPVLAARSDSADAERHPANSNEDVHLARSDSSGRSLPPLYSPTASALPPSAYPEYRSRGSVGSSGSQKRKRDHTDSAGDPIAGPSRLGDVRSDSDLVADLMAKRRRRDEAVGQRKVAGRAAQLAKLEQRRLENQAILEKARREAEELEREAALLEMEEDTEDASDPDSALGAV</sequence>
<proteinExistence type="predicted"/>
<dbReference type="EMBL" id="JACAZE010000009">
    <property type="protein sequence ID" value="KAF7305928.1"/>
    <property type="molecule type" value="Genomic_DNA"/>
</dbReference>
<feature type="compositionally biased region" description="Pro residues" evidence="1">
    <location>
        <begin position="56"/>
        <end position="71"/>
    </location>
</feature>
<dbReference type="InterPro" id="IPR040976">
    <property type="entry name" value="Pkinase_fungal"/>
</dbReference>
<dbReference type="Pfam" id="PF17667">
    <property type="entry name" value="Pkinase_fungal"/>
    <property type="match status" value="1"/>
</dbReference>
<dbReference type="Proteomes" id="UP000613580">
    <property type="component" value="Unassembled WGS sequence"/>
</dbReference>
<dbReference type="InterPro" id="IPR011009">
    <property type="entry name" value="Kinase-like_dom_sf"/>
</dbReference>
<name>A0A8H6W8U3_MYCCL</name>
<dbReference type="PROSITE" id="PS50011">
    <property type="entry name" value="PROTEIN_KINASE_DOM"/>
    <property type="match status" value="1"/>
</dbReference>
<feature type="region of interest" description="Disordered" evidence="1">
    <location>
        <begin position="1"/>
        <end position="90"/>
    </location>
</feature>
<keyword evidence="3" id="KW-0813">Transport</keyword>
<feature type="domain" description="Protein kinase" evidence="2">
    <location>
        <begin position="422"/>
        <end position="761"/>
    </location>
</feature>
<gene>
    <name evidence="3" type="ORF">HMN09_00747000</name>
</gene>
<dbReference type="GO" id="GO:0005524">
    <property type="term" value="F:ATP binding"/>
    <property type="evidence" value="ECO:0007669"/>
    <property type="project" value="InterPro"/>
</dbReference>
<reference evidence="3" key="1">
    <citation type="submission" date="2020-05" db="EMBL/GenBank/DDBJ databases">
        <title>Mycena genomes resolve the evolution of fungal bioluminescence.</title>
        <authorList>
            <person name="Tsai I.J."/>
        </authorList>
    </citation>
    <scope>NUCLEOTIDE SEQUENCE</scope>
    <source>
        <strain evidence="3">110903Hualien_Pintung</strain>
    </source>
</reference>
<feature type="compositionally biased region" description="Acidic residues" evidence="1">
    <location>
        <begin position="1001"/>
        <end position="1011"/>
    </location>
</feature>
<dbReference type="GO" id="GO:0004672">
    <property type="term" value="F:protein kinase activity"/>
    <property type="evidence" value="ECO:0007669"/>
    <property type="project" value="InterPro"/>
</dbReference>
<dbReference type="PANTHER" id="PTHR38248">
    <property type="entry name" value="FUNK1 6"/>
    <property type="match status" value="1"/>
</dbReference>
<evidence type="ECO:0000313" key="4">
    <source>
        <dbReference type="Proteomes" id="UP000613580"/>
    </source>
</evidence>
<dbReference type="InterPro" id="IPR000719">
    <property type="entry name" value="Prot_kinase_dom"/>
</dbReference>
<evidence type="ECO:0000256" key="1">
    <source>
        <dbReference type="SAM" id="MobiDB-lite"/>
    </source>
</evidence>
<evidence type="ECO:0000259" key="2">
    <source>
        <dbReference type="PROSITE" id="PS50011"/>
    </source>
</evidence>
<feature type="region of interest" description="Disordered" evidence="1">
    <location>
        <begin position="836"/>
        <end position="940"/>
    </location>
</feature>
<organism evidence="3 4">
    <name type="scientific">Mycena chlorophos</name>
    <name type="common">Agaric fungus</name>
    <name type="synonym">Agaricus chlorophos</name>
    <dbReference type="NCBI Taxonomy" id="658473"/>
    <lineage>
        <taxon>Eukaryota</taxon>
        <taxon>Fungi</taxon>
        <taxon>Dikarya</taxon>
        <taxon>Basidiomycota</taxon>
        <taxon>Agaricomycotina</taxon>
        <taxon>Agaricomycetes</taxon>
        <taxon>Agaricomycetidae</taxon>
        <taxon>Agaricales</taxon>
        <taxon>Marasmiineae</taxon>
        <taxon>Mycenaceae</taxon>
        <taxon>Mycena</taxon>
    </lineage>
</organism>